<feature type="region of interest" description="Disordered" evidence="2">
    <location>
        <begin position="257"/>
        <end position="304"/>
    </location>
</feature>
<reference evidence="3 4" key="1">
    <citation type="journal article" date="2012" name="Eukaryot. Cell">
        <title>Draft genome sequence of Wickerhamomyces ciferrii NRRL Y-1031 F-60-10.</title>
        <authorList>
            <person name="Schneider J."/>
            <person name="Andrea H."/>
            <person name="Blom J."/>
            <person name="Jaenicke S."/>
            <person name="Ruckert C."/>
            <person name="Schorsch C."/>
            <person name="Szczepanowski R."/>
            <person name="Farwick M."/>
            <person name="Goesmann A."/>
            <person name="Puhler A."/>
            <person name="Schaffer S."/>
            <person name="Tauch A."/>
            <person name="Kohler T."/>
            <person name="Brinkrolf K."/>
        </authorList>
    </citation>
    <scope>NUCLEOTIDE SEQUENCE [LARGE SCALE GENOMIC DNA]</scope>
    <source>
        <strain evidence="4">ATCC 14091 / BCRC 22168 / CBS 111 / JCM 3599 / NBRC 0793 / NRRL Y-1031 F-60-10</strain>
    </source>
</reference>
<dbReference type="EMBL" id="CAIF01000070">
    <property type="protein sequence ID" value="CCH43213.1"/>
    <property type="molecule type" value="Genomic_DNA"/>
</dbReference>
<name>K0KPW0_WICCF</name>
<feature type="region of interest" description="Disordered" evidence="2">
    <location>
        <begin position="614"/>
        <end position="635"/>
    </location>
</feature>
<evidence type="ECO:0000256" key="2">
    <source>
        <dbReference type="SAM" id="MobiDB-lite"/>
    </source>
</evidence>
<organism evidence="3 4">
    <name type="scientific">Wickerhamomyces ciferrii (strain ATCC 14091 / BCRC 22168 / CBS 111 / JCM 3599 / NBRC 0793 / NRRL Y-1031 F-60-10)</name>
    <name type="common">Yeast</name>
    <name type="synonym">Pichia ciferrii</name>
    <dbReference type="NCBI Taxonomy" id="1206466"/>
    <lineage>
        <taxon>Eukaryota</taxon>
        <taxon>Fungi</taxon>
        <taxon>Dikarya</taxon>
        <taxon>Ascomycota</taxon>
        <taxon>Saccharomycotina</taxon>
        <taxon>Saccharomycetes</taxon>
        <taxon>Phaffomycetales</taxon>
        <taxon>Wickerhamomycetaceae</taxon>
        <taxon>Wickerhamomyces</taxon>
    </lineage>
</organism>
<evidence type="ECO:0000313" key="4">
    <source>
        <dbReference type="Proteomes" id="UP000009328"/>
    </source>
</evidence>
<dbReference type="InterPro" id="IPR007991">
    <property type="entry name" value="RNA_pol_I_trans_ini_fac_RRN3"/>
</dbReference>
<dbReference type="Pfam" id="PF05327">
    <property type="entry name" value="RRN3"/>
    <property type="match status" value="1"/>
</dbReference>
<gene>
    <name evidence="3" type="ORF">BN7_2760</name>
</gene>
<dbReference type="FunCoup" id="K0KPW0">
    <property type="interactions" value="673"/>
</dbReference>
<dbReference type="GO" id="GO:0006361">
    <property type="term" value="P:transcription initiation at RNA polymerase I promoter"/>
    <property type="evidence" value="ECO:0007669"/>
    <property type="project" value="InterPro"/>
</dbReference>
<keyword evidence="4" id="KW-1185">Reference proteome</keyword>
<dbReference type="Proteomes" id="UP000009328">
    <property type="component" value="Unassembled WGS sequence"/>
</dbReference>
<dbReference type="GO" id="GO:0003743">
    <property type="term" value="F:translation initiation factor activity"/>
    <property type="evidence" value="ECO:0007669"/>
    <property type="project" value="UniProtKB-KW"/>
</dbReference>
<protein>
    <submittedName>
        <fullName evidence="3">RNA polymerase I-specific transcription initiation factor RRN3</fullName>
    </submittedName>
</protein>
<dbReference type="GO" id="GO:0001181">
    <property type="term" value="F:RNA polymerase I general transcription initiation factor activity"/>
    <property type="evidence" value="ECO:0007669"/>
    <property type="project" value="InterPro"/>
</dbReference>
<feature type="compositionally biased region" description="Acidic residues" evidence="2">
    <location>
        <begin position="284"/>
        <end position="304"/>
    </location>
</feature>
<dbReference type="InParanoid" id="K0KPW0"/>
<evidence type="ECO:0000313" key="3">
    <source>
        <dbReference type="EMBL" id="CCH43213.1"/>
    </source>
</evidence>
<keyword evidence="3" id="KW-0396">Initiation factor</keyword>
<keyword evidence="3" id="KW-0648">Protein biosynthesis</keyword>
<dbReference type="GO" id="GO:0005634">
    <property type="term" value="C:nucleus"/>
    <property type="evidence" value="ECO:0007669"/>
    <property type="project" value="TreeGrafter"/>
</dbReference>
<feature type="region of interest" description="Disordered" evidence="2">
    <location>
        <begin position="1"/>
        <end position="31"/>
    </location>
</feature>
<evidence type="ECO:0000256" key="1">
    <source>
        <dbReference type="ARBA" id="ARBA00010098"/>
    </source>
</evidence>
<proteinExistence type="inferred from homology"/>
<dbReference type="STRING" id="1206466.K0KPW0"/>
<dbReference type="HOGENOM" id="CLU_010579_2_0_1"/>
<dbReference type="AlphaFoldDB" id="K0KPW0"/>
<accession>K0KPW0</accession>
<dbReference type="eggNOG" id="KOG2434">
    <property type="taxonomic scope" value="Eukaryota"/>
</dbReference>
<comment type="similarity">
    <text evidence="1">Belongs to the RRN3 family.</text>
</comment>
<dbReference type="PANTHER" id="PTHR12790:SF0">
    <property type="entry name" value="RNA POLYMERASE I-SPECIFIC TRANSCRIPTION INITIATION FACTOR RRN3-RELATED"/>
    <property type="match status" value="1"/>
</dbReference>
<feature type="compositionally biased region" description="Acidic residues" evidence="2">
    <location>
        <begin position="257"/>
        <end position="275"/>
    </location>
</feature>
<dbReference type="GO" id="GO:0001042">
    <property type="term" value="F:RNA polymerase I core binding"/>
    <property type="evidence" value="ECO:0007669"/>
    <property type="project" value="TreeGrafter"/>
</dbReference>
<comment type="caution">
    <text evidence="3">The sequence shown here is derived from an EMBL/GenBank/DDBJ whole genome shotgun (WGS) entry which is preliminary data.</text>
</comment>
<dbReference type="PANTHER" id="PTHR12790">
    <property type="entry name" value="TRANSCRIPTION INITIATION FACTOR IA RRN3"/>
    <property type="match status" value="1"/>
</dbReference>
<sequence>MMSIDHQKNHFKRSRDEIEEGDNKDSNNQYDILLKKRKLENDNQRNNTTKDNEFQQKMYKSYIKSALDALENNSNSLQLDTLANQISLPKSHPESISQENFAIIIHTLTNNISKLDGKNCENLLFSIISYHKWWKLSLQHLNIYKNFIKNLCSYSPKWWNEISIILISQLTLPTAKTLNHHELIKFFINIIPTSIHSIFKKLVEKFPNKHNKKDELINYVANLLIIVGYCSELQYNIWSLIIERSIQIDVELQNELDELDDDDEDDGDSDDEEIDDRERKVHFEDEEESDDSDSEDEDDDLLEEEEEINEHAIQAANIEDLSEKLDSILSLVFNHLEKYEMNNEDVEEKSIFIYNTLTSLFKSHILPTYYTKSTQFIIFYFTQRAPELMDSFLVTLIDLCFSPEETIEKRIKSLQYLSSYISRANHLQKHQLMFVLSFLMSWLNKYVEEREIEISGSINMERFKLFYSTFQVLLYIFCFRHSILKNDDDEWELGLDKFFQRILITKFNPLKFCNENVVLMFAKIAQQENVAYCFSIIQKNKNEKLKGISGSNSTNTNSNQSLSKQQFVDLEGYFPFDPLFLKNSKKFLKSYYIEWNSISKEYDSDTDDFDDLANDAKEAVRRNSMNQGDNDSDMD</sequence>